<comment type="similarity">
    <text evidence="6">Belongs to the ABC-4 integral membrane protein family.</text>
</comment>
<dbReference type="EMBL" id="PGTN01000001">
    <property type="protein sequence ID" value="PJF49084.1"/>
    <property type="molecule type" value="Genomic_DNA"/>
</dbReference>
<sequence>MFIENLKVALRALAANKLRSALTTLGIIIGVTSVIALMSLGNGVQDFINRQFEGQGSNLVFVFPARVEIGGGANRAGFRAFAPGARAGTALSLTQADAEALRDKSRVPDAKIVAPIVSGTGRAVAGEQKYETRVRGTVPEYRALNNARLLYGRYFTQEETSAGSRVVVLGDVPYRKLFPNGGDPTGQDIRINGVLLRVVGVLAQRVGGAEGSDDDLILMPITTATERLFPQRNAKGEPLVGIILIQAVDQSRIDAVIQQATDLLRERHGISFQDEDDFSIASQRDLLNTIGAVTGAVTAFLAAIAGISLFVGGIGIMNIMLVSVTERTREIGLRKAIGARRSVILTQFLIESVVLSVLGGLVGIVLGVALANLVALLSQGQFTALVTADAVALAVGFSVFVGILFGVYPAWRASQLNPIEALRYE</sequence>
<dbReference type="Proteomes" id="UP000230790">
    <property type="component" value="Unassembled WGS sequence"/>
</dbReference>
<evidence type="ECO:0000313" key="10">
    <source>
        <dbReference type="EMBL" id="PJF49084.1"/>
    </source>
</evidence>
<evidence type="ECO:0000256" key="7">
    <source>
        <dbReference type="SAM" id="Phobius"/>
    </source>
</evidence>
<accession>A0A2M8QH38</accession>
<evidence type="ECO:0000256" key="4">
    <source>
        <dbReference type="ARBA" id="ARBA00022989"/>
    </source>
</evidence>
<feature type="transmembrane region" description="Helical" evidence="7">
    <location>
        <begin position="343"/>
        <end position="370"/>
    </location>
</feature>
<feature type="domain" description="MacB-like periplasmic core" evidence="9">
    <location>
        <begin position="20"/>
        <end position="262"/>
    </location>
</feature>
<comment type="caution">
    <text evidence="10">The sequence shown here is derived from an EMBL/GenBank/DDBJ whole genome shotgun (WGS) entry which is preliminary data.</text>
</comment>
<feature type="domain" description="ABC3 transporter permease C-terminal" evidence="8">
    <location>
        <begin position="303"/>
        <end position="418"/>
    </location>
</feature>
<comment type="subcellular location">
    <subcellularLocation>
        <location evidence="1">Cell membrane</location>
        <topology evidence="1">Multi-pass membrane protein</topology>
    </subcellularLocation>
</comment>
<evidence type="ECO:0000313" key="11">
    <source>
        <dbReference type="Proteomes" id="UP000230790"/>
    </source>
</evidence>
<organism evidence="10 11">
    <name type="scientific">Candidatus Thermofonsia Clade 3 bacterium</name>
    <dbReference type="NCBI Taxonomy" id="2364212"/>
    <lineage>
        <taxon>Bacteria</taxon>
        <taxon>Bacillati</taxon>
        <taxon>Chloroflexota</taxon>
        <taxon>Candidatus Thermofontia</taxon>
        <taxon>Candidatus Thermofonsia Clade 3</taxon>
    </lineage>
</organism>
<evidence type="ECO:0000256" key="5">
    <source>
        <dbReference type="ARBA" id="ARBA00023136"/>
    </source>
</evidence>
<keyword evidence="3 7" id="KW-0812">Transmembrane</keyword>
<keyword evidence="2" id="KW-1003">Cell membrane</keyword>
<keyword evidence="5 7" id="KW-0472">Membrane</keyword>
<gene>
    <name evidence="10" type="ORF">CUN48_00275</name>
</gene>
<feature type="transmembrane region" description="Helical" evidence="7">
    <location>
        <begin position="390"/>
        <end position="411"/>
    </location>
</feature>
<dbReference type="AlphaFoldDB" id="A0A2M8QH38"/>
<evidence type="ECO:0000259" key="9">
    <source>
        <dbReference type="Pfam" id="PF12704"/>
    </source>
</evidence>
<dbReference type="InterPro" id="IPR050250">
    <property type="entry name" value="Macrolide_Exporter_MacB"/>
</dbReference>
<protein>
    <recommendedName>
        <fullName evidence="12">Multidrug ABC transporter substrate-binding protein</fullName>
    </recommendedName>
</protein>
<dbReference type="Pfam" id="PF02687">
    <property type="entry name" value="FtsX"/>
    <property type="match status" value="1"/>
</dbReference>
<dbReference type="GO" id="GO:0005886">
    <property type="term" value="C:plasma membrane"/>
    <property type="evidence" value="ECO:0007669"/>
    <property type="project" value="UniProtKB-SubCell"/>
</dbReference>
<evidence type="ECO:0000256" key="1">
    <source>
        <dbReference type="ARBA" id="ARBA00004651"/>
    </source>
</evidence>
<keyword evidence="4 7" id="KW-1133">Transmembrane helix</keyword>
<evidence type="ECO:0008006" key="12">
    <source>
        <dbReference type="Google" id="ProtNLM"/>
    </source>
</evidence>
<dbReference type="InterPro" id="IPR003838">
    <property type="entry name" value="ABC3_permease_C"/>
</dbReference>
<dbReference type="PANTHER" id="PTHR30572:SF4">
    <property type="entry name" value="ABC TRANSPORTER PERMEASE YTRF"/>
    <property type="match status" value="1"/>
</dbReference>
<feature type="transmembrane region" description="Helical" evidence="7">
    <location>
        <begin position="21"/>
        <end position="41"/>
    </location>
</feature>
<reference evidence="10 11" key="1">
    <citation type="submission" date="2017-11" db="EMBL/GenBank/DDBJ databases">
        <title>Evolution of Phototrophy in the Chloroflexi Phylum Driven by Horizontal Gene Transfer.</title>
        <authorList>
            <person name="Ward L.M."/>
            <person name="Hemp J."/>
            <person name="Shih P.M."/>
            <person name="Mcglynn S.E."/>
            <person name="Fischer W."/>
        </authorList>
    </citation>
    <scope>NUCLEOTIDE SEQUENCE [LARGE SCALE GENOMIC DNA]</scope>
    <source>
        <strain evidence="10">JP3_7</strain>
    </source>
</reference>
<name>A0A2M8QH38_9CHLR</name>
<dbReference type="Pfam" id="PF12704">
    <property type="entry name" value="MacB_PCD"/>
    <property type="match status" value="1"/>
</dbReference>
<dbReference type="PANTHER" id="PTHR30572">
    <property type="entry name" value="MEMBRANE COMPONENT OF TRANSPORTER-RELATED"/>
    <property type="match status" value="1"/>
</dbReference>
<dbReference type="GO" id="GO:0022857">
    <property type="term" value="F:transmembrane transporter activity"/>
    <property type="evidence" value="ECO:0007669"/>
    <property type="project" value="TreeGrafter"/>
</dbReference>
<evidence type="ECO:0000256" key="6">
    <source>
        <dbReference type="ARBA" id="ARBA00038076"/>
    </source>
</evidence>
<dbReference type="InterPro" id="IPR025857">
    <property type="entry name" value="MacB_PCD"/>
</dbReference>
<feature type="transmembrane region" description="Helical" evidence="7">
    <location>
        <begin position="299"/>
        <end position="322"/>
    </location>
</feature>
<evidence type="ECO:0000256" key="2">
    <source>
        <dbReference type="ARBA" id="ARBA00022475"/>
    </source>
</evidence>
<evidence type="ECO:0000256" key="3">
    <source>
        <dbReference type="ARBA" id="ARBA00022692"/>
    </source>
</evidence>
<evidence type="ECO:0000259" key="8">
    <source>
        <dbReference type="Pfam" id="PF02687"/>
    </source>
</evidence>
<proteinExistence type="inferred from homology"/>